<dbReference type="CDD" id="cd05466">
    <property type="entry name" value="PBP2_LTTR_substrate"/>
    <property type="match status" value="1"/>
</dbReference>
<proteinExistence type="inferred from homology"/>
<dbReference type="InterPro" id="IPR005119">
    <property type="entry name" value="LysR_subst-bd"/>
</dbReference>
<dbReference type="Pfam" id="PF03466">
    <property type="entry name" value="LysR_substrate"/>
    <property type="match status" value="1"/>
</dbReference>
<dbReference type="Pfam" id="PF00126">
    <property type="entry name" value="HTH_1"/>
    <property type="match status" value="1"/>
</dbReference>
<accession>A0A124P802</accession>
<keyword evidence="4" id="KW-0804">Transcription</keyword>
<dbReference type="Gene3D" id="3.40.190.290">
    <property type="match status" value="1"/>
</dbReference>
<organism evidence="6 7">
    <name type="scientific">Burkholderia singularis</name>
    <dbReference type="NCBI Taxonomy" id="1503053"/>
    <lineage>
        <taxon>Bacteria</taxon>
        <taxon>Pseudomonadati</taxon>
        <taxon>Pseudomonadota</taxon>
        <taxon>Betaproteobacteria</taxon>
        <taxon>Burkholderiales</taxon>
        <taxon>Burkholderiaceae</taxon>
        <taxon>Burkholderia</taxon>
        <taxon>pseudomallei group</taxon>
    </lineage>
</organism>
<evidence type="ECO:0000313" key="6">
    <source>
        <dbReference type="EMBL" id="KVE23809.1"/>
    </source>
</evidence>
<evidence type="ECO:0000313" key="7">
    <source>
        <dbReference type="Proteomes" id="UP000062788"/>
    </source>
</evidence>
<dbReference type="InterPro" id="IPR036388">
    <property type="entry name" value="WH-like_DNA-bd_sf"/>
</dbReference>
<dbReference type="SUPFAM" id="SSF46785">
    <property type="entry name" value="Winged helix' DNA-binding domain"/>
    <property type="match status" value="1"/>
</dbReference>
<keyword evidence="3" id="KW-0238">DNA-binding</keyword>
<dbReference type="Proteomes" id="UP000062788">
    <property type="component" value="Unassembled WGS sequence"/>
</dbReference>
<comment type="similarity">
    <text evidence="1">Belongs to the LysR transcriptional regulatory family.</text>
</comment>
<evidence type="ECO:0000256" key="1">
    <source>
        <dbReference type="ARBA" id="ARBA00009437"/>
    </source>
</evidence>
<dbReference type="OrthoDB" id="8587655at2"/>
<dbReference type="RefSeq" id="WP_059520167.1">
    <property type="nucleotide sequence ID" value="NZ_LOWA01000056.1"/>
</dbReference>
<evidence type="ECO:0000256" key="2">
    <source>
        <dbReference type="ARBA" id="ARBA00023015"/>
    </source>
</evidence>
<dbReference type="AlphaFoldDB" id="A0A124P802"/>
<feature type="domain" description="HTH lysR-type" evidence="5">
    <location>
        <begin position="8"/>
        <end position="65"/>
    </location>
</feature>
<dbReference type="EMBL" id="LOWA01000056">
    <property type="protein sequence ID" value="KVE23809.1"/>
    <property type="molecule type" value="Genomic_DNA"/>
</dbReference>
<evidence type="ECO:0000256" key="4">
    <source>
        <dbReference type="ARBA" id="ARBA00023163"/>
    </source>
</evidence>
<sequence>MFGNLTDLDLRLIRVFIAVADAGGVSVAQSTLNVSQPTISTQLSTLETRVGFRLCERGRSGFRLTTKGERFYALAKKLYEAVDAFSSEARHMDKTLVGTLSVGLIGHTPVSQNARISDAIARFRRRDEAVRFVISVRPPGELEERLLSGNVQIAVGYFWHRVPTLEYTPLFIERQVAYCGRGHPLFRRAGRIDPSGVADFEWAWRTYPLPEVELSTTPSKVTAQADNMEAVALLILSGHHLGYLPQHFAAPYVKQGLLKALNPAVLRYDVTFHVVTQRRNRRDPIVQAFLEDLKDAHLVGDSTPE</sequence>
<gene>
    <name evidence="6" type="ORF">WS67_21525</name>
</gene>
<dbReference type="InterPro" id="IPR000847">
    <property type="entry name" value="LysR_HTH_N"/>
</dbReference>
<protein>
    <submittedName>
        <fullName evidence="6">LysR family transcriptional regulator</fullName>
    </submittedName>
</protein>
<dbReference type="GO" id="GO:0003700">
    <property type="term" value="F:DNA-binding transcription factor activity"/>
    <property type="evidence" value="ECO:0007669"/>
    <property type="project" value="InterPro"/>
</dbReference>
<dbReference type="PANTHER" id="PTHR30126:SF98">
    <property type="entry name" value="HTH-TYPE TRANSCRIPTIONAL ACTIVATOR BAUR"/>
    <property type="match status" value="1"/>
</dbReference>
<dbReference type="SUPFAM" id="SSF53850">
    <property type="entry name" value="Periplasmic binding protein-like II"/>
    <property type="match status" value="1"/>
</dbReference>
<comment type="caution">
    <text evidence="6">The sequence shown here is derived from an EMBL/GenBank/DDBJ whole genome shotgun (WGS) entry which is preliminary data.</text>
</comment>
<keyword evidence="7" id="KW-1185">Reference proteome</keyword>
<evidence type="ECO:0000259" key="5">
    <source>
        <dbReference type="PROSITE" id="PS50931"/>
    </source>
</evidence>
<evidence type="ECO:0000256" key="3">
    <source>
        <dbReference type="ARBA" id="ARBA00023125"/>
    </source>
</evidence>
<dbReference type="InterPro" id="IPR036390">
    <property type="entry name" value="WH_DNA-bd_sf"/>
</dbReference>
<reference evidence="6 7" key="1">
    <citation type="submission" date="2015-11" db="EMBL/GenBank/DDBJ databases">
        <title>Expanding the genomic diversity of Burkholderia species for the development of highly accurate diagnostics.</title>
        <authorList>
            <person name="Sahl J."/>
            <person name="Keim P."/>
            <person name="Wagner D."/>
        </authorList>
    </citation>
    <scope>NUCLEOTIDE SEQUENCE [LARGE SCALE GENOMIC DNA]</scope>
    <source>
        <strain evidence="6 7">TSV85</strain>
    </source>
</reference>
<dbReference type="PANTHER" id="PTHR30126">
    <property type="entry name" value="HTH-TYPE TRANSCRIPTIONAL REGULATOR"/>
    <property type="match status" value="1"/>
</dbReference>
<name>A0A124P802_9BURK</name>
<dbReference type="PROSITE" id="PS50931">
    <property type="entry name" value="HTH_LYSR"/>
    <property type="match status" value="1"/>
</dbReference>
<dbReference type="GO" id="GO:0000976">
    <property type="term" value="F:transcription cis-regulatory region binding"/>
    <property type="evidence" value="ECO:0007669"/>
    <property type="project" value="TreeGrafter"/>
</dbReference>
<keyword evidence="2" id="KW-0805">Transcription regulation</keyword>
<dbReference type="Gene3D" id="1.10.10.10">
    <property type="entry name" value="Winged helix-like DNA-binding domain superfamily/Winged helix DNA-binding domain"/>
    <property type="match status" value="1"/>
</dbReference>